<reference evidence="4" key="1">
    <citation type="journal article" date="2014" name="Nat. Genet.">
        <title>Genome and transcriptome of the porcine whipworm Trichuris suis.</title>
        <authorList>
            <person name="Jex A.R."/>
            <person name="Nejsum P."/>
            <person name="Schwarz E.M."/>
            <person name="Hu L."/>
            <person name="Young N.D."/>
            <person name="Hall R.S."/>
            <person name="Korhonen P.K."/>
            <person name="Liao S."/>
            <person name="Thamsborg S."/>
            <person name="Xia J."/>
            <person name="Xu P."/>
            <person name="Wang S."/>
            <person name="Scheerlinck J.P."/>
            <person name="Hofmann A."/>
            <person name="Sternberg P.W."/>
            <person name="Wang J."/>
            <person name="Gasser R.B."/>
        </authorList>
    </citation>
    <scope>NUCLEOTIDE SEQUENCE [LARGE SCALE GENOMIC DNA]</scope>
    <source>
        <strain evidence="4">DCEP-RM93F</strain>
    </source>
</reference>
<dbReference type="PROSITE" id="PS00028">
    <property type="entry name" value="ZINC_FINGER_C2H2_1"/>
    <property type="match status" value="1"/>
</dbReference>
<dbReference type="InterPro" id="IPR013087">
    <property type="entry name" value="Znf_C2H2_type"/>
</dbReference>
<protein>
    <recommendedName>
        <fullName evidence="3">C2H2-type domain-containing protein</fullName>
    </recommendedName>
</protein>
<feature type="region of interest" description="Disordered" evidence="2">
    <location>
        <begin position="46"/>
        <end position="71"/>
    </location>
</feature>
<organism evidence="4">
    <name type="scientific">Trichuris suis</name>
    <name type="common">pig whipworm</name>
    <dbReference type="NCBI Taxonomy" id="68888"/>
    <lineage>
        <taxon>Eukaryota</taxon>
        <taxon>Metazoa</taxon>
        <taxon>Ecdysozoa</taxon>
        <taxon>Nematoda</taxon>
        <taxon>Enoplea</taxon>
        <taxon>Dorylaimia</taxon>
        <taxon>Trichinellida</taxon>
        <taxon>Trichuridae</taxon>
        <taxon>Trichuris</taxon>
    </lineage>
</organism>
<proteinExistence type="predicted"/>
<evidence type="ECO:0000256" key="1">
    <source>
        <dbReference type="PROSITE-ProRule" id="PRU00042"/>
    </source>
</evidence>
<keyword evidence="1" id="KW-0863">Zinc-finger</keyword>
<name>A0A085MRY4_9BILA</name>
<dbReference type="PROSITE" id="PS50157">
    <property type="entry name" value="ZINC_FINGER_C2H2_2"/>
    <property type="match status" value="2"/>
</dbReference>
<feature type="domain" description="C2H2-type" evidence="3">
    <location>
        <begin position="175"/>
        <end position="203"/>
    </location>
</feature>
<accession>A0A085MRY4</accession>
<dbReference type="Gene3D" id="3.30.160.60">
    <property type="entry name" value="Classic Zinc Finger"/>
    <property type="match status" value="1"/>
</dbReference>
<dbReference type="SMART" id="SM00355">
    <property type="entry name" value="ZnF_C2H2"/>
    <property type="match status" value="3"/>
</dbReference>
<gene>
    <name evidence="4" type="ORF">M514_27828</name>
</gene>
<dbReference type="AlphaFoldDB" id="A0A085MRY4"/>
<dbReference type="EMBL" id="KL367706">
    <property type="protein sequence ID" value="KFD59980.1"/>
    <property type="molecule type" value="Genomic_DNA"/>
</dbReference>
<keyword evidence="1" id="KW-0862">Zinc</keyword>
<evidence type="ECO:0000313" key="4">
    <source>
        <dbReference type="EMBL" id="KFD59980.1"/>
    </source>
</evidence>
<keyword evidence="1" id="KW-0479">Metal-binding</keyword>
<feature type="compositionally biased region" description="Basic and acidic residues" evidence="2">
    <location>
        <begin position="281"/>
        <end position="296"/>
    </location>
</feature>
<dbReference type="Proteomes" id="UP000030758">
    <property type="component" value="Unassembled WGS sequence"/>
</dbReference>
<evidence type="ECO:0000256" key="2">
    <source>
        <dbReference type="SAM" id="MobiDB-lite"/>
    </source>
</evidence>
<feature type="region of interest" description="Disordered" evidence="2">
    <location>
        <begin position="275"/>
        <end position="296"/>
    </location>
</feature>
<dbReference type="GO" id="GO:0008270">
    <property type="term" value="F:zinc ion binding"/>
    <property type="evidence" value="ECO:0007669"/>
    <property type="project" value="UniProtKB-KW"/>
</dbReference>
<dbReference type="SUPFAM" id="SSF57667">
    <property type="entry name" value="beta-beta-alpha zinc fingers"/>
    <property type="match status" value="1"/>
</dbReference>
<evidence type="ECO:0000259" key="3">
    <source>
        <dbReference type="PROSITE" id="PS50157"/>
    </source>
</evidence>
<sequence length="338" mass="37930">MQSSKHEHSWRATVCVLTLPGVGFPELAPALVGPERLPEVLSVATSVHGKDRSPTLTDQGASPDHPLRLSMSDSNKEILNNDPERTAGGEEATLVAVQYPGPFRCTACETAFDIAHKFVEHARLHHIVVSFSCSLCGRTYPTIAGVSCHHSRCRKKAPQTEAVQMHEASEDAPEKVCPDCRRVFKSFAGVQLHRRSAHPSEFQASKPLQKKPRWERFEMERLAELEASLVEVPRNINQVLQELLLKRYGIKRTVDMMKGRRRLQAHQARILQIRTDQQSTSEDHGTRNASVSDDHSHASNYEMAVATSDLSQQLLKDFLLRLVENENEPINALEQSLR</sequence>
<dbReference type="InterPro" id="IPR036236">
    <property type="entry name" value="Znf_C2H2_sf"/>
</dbReference>
<feature type="domain" description="C2H2-type" evidence="3">
    <location>
        <begin position="103"/>
        <end position="125"/>
    </location>
</feature>